<feature type="domain" description="DUF6589" evidence="2">
    <location>
        <begin position="185"/>
        <end position="610"/>
    </location>
</feature>
<accession>F8NLK3</accession>
<organism>
    <name type="scientific">Serpula lacrymans var. lacrymans (strain S7.9)</name>
    <name type="common">Dry rot fungus</name>
    <dbReference type="NCBI Taxonomy" id="578457"/>
    <lineage>
        <taxon>Eukaryota</taxon>
        <taxon>Fungi</taxon>
        <taxon>Dikarya</taxon>
        <taxon>Basidiomycota</taxon>
        <taxon>Agaricomycotina</taxon>
        <taxon>Agaricomycetes</taxon>
        <taxon>Agaricomycetidae</taxon>
        <taxon>Boletales</taxon>
        <taxon>Coniophorineae</taxon>
        <taxon>Serpulaceae</taxon>
        <taxon>Serpula</taxon>
    </lineage>
</organism>
<proteinExistence type="predicted"/>
<dbReference type="EMBL" id="GL945430">
    <property type="protein sequence ID" value="EGO28184.1"/>
    <property type="molecule type" value="Genomic_DNA"/>
</dbReference>
<reference evidence="3" key="1">
    <citation type="submission" date="2011-04" db="EMBL/GenBank/DDBJ databases">
        <title>Evolution of plant cell wall degrading machinery underlies the functional diversity of forest fungi.</title>
        <authorList>
            <consortium name="US DOE Joint Genome Institute (JGI-PGF)"/>
            <person name="Eastwood D.C."/>
            <person name="Floudas D."/>
            <person name="Binder M."/>
            <person name="Majcherczyk A."/>
            <person name="Schneider P."/>
            <person name="Aerts A."/>
            <person name="Asiegbu F.O."/>
            <person name="Baker S.E."/>
            <person name="Barry K."/>
            <person name="Bendiksby M."/>
            <person name="Blumentritt M."/>
            <person name="Coutinho P.M."/>
            <person name="Cullen D."/>
            <person name="Cullen D."/>
            <person name="Gathman A."/>
            <person name="Goodell B."/>
            <person name="Henrissat B."/>
            <person name="Ihrmark K."/>
            <person name="Kauserud H."/>
            <person name="Kohler A."/>
            <person name="LaButti K."/>
            <person name="Lapidus A."/>
            <person name="Lavin J.L."/>
            <person name="Lee Y.-H."/>
            <person name="Lindquist E."/>
            <person name="Lilly W."/>
            <person name="Lucas S."/>
            <person name="Morin E."/>
            <person name="Murat C."/>
            <person name="Oguiza J.A."/>
            <person name="Park J."/>
            <person name="Pisabarro A.G."/>
            <person name="Riley R."/>
            <person name="Rosling A."/>
            <person name="Salamov A."/>
            <person name="Schmidt O."/>
            <person name="Schmutz J."/>
            <person name="Skrede I."/>
            <person name="Stenlid J."/>
            <person name="Wiebenga A."/>
            <person name="Xie X."/>
            <person name="Kues U."/>
            <person name="Hibbett D.S."/>
            <person name="Hoffmeister D."/>
            <person name="Hogberg N."/>
            <person name="Martin F."/>
            <person name="Grigoriev I.V."/>
            <person name="Watkinson S.C."/>
        </authorList>
    </citation>
    <scope>NUCLEOTIDE SEQUENCE</scope>
    <source>
        <strain evidence="3">S7.9</strain>
    </source>
</reference>
<dbReference type="KEGG" id="sla:SERLADRAFT_366051"/>
<gene>
    <name evidence="3" type="ORF">SERLADRAFT_366051</name>
</gene>
<dbReference type="HOGENOM" id="CLU_006728_0_0_1"/>
<sequence length="753" mass="86138">MYSPETPYLEIKPARPALTSFAVQIVDKQLRKEQQKVLQPETGLATHQPLLWHYILSLSSPRICIRNGICAHIISSIDFSHTENTRILPAKYSILYFACGAPKTLFTHGSRIAHTMAYSTTYSLLHRLSDHKATYLFNLGNDEIQWPIIQMDNVQGYTHQRNSRIGREDIMITGTAGTVIEAHNFNMIDQAHHRTIMSLHWLQVLVFYVPELAHYKTEVSQLICTKALKKRLSLKATVAHPLATNTFNETRTTELKEALLDFLAQINQTPDFYKQRLVLVGGDGLNLKRYLQFHSNTFERLDIIEPILELWHTEWTNLSRLFETHWGEGISNDPSTLGHSASQIGRKAPINLKKVDYYPCFHLANLVLETWLLDCWSLSSLEEMAVKLHRQYSSMWAYHNAMTKPHPADPHLVPTGLQWDPGSVPNTVHTRIVEMRVSVKVKKSKKKTEKEVETGAPFEGDQCLAQSILLMRDSLIARKMAYAVSDGDIGRVYECLKLMVFTFSGSLHTKYTTYLLEMICSLKYESSDALRNAIMQNWLVNLEGTAGSFYAGDLLQEHLNNSLQESRDHNDVPWDSHFMRNIVSHNVLEFSRIKKDMLAELSLARRSNKHAEPHNQPKVKRLLQTYQEHKIHLFRSGRHYSGRDKDVDDFTRGLNKLLQGTLSRWVNSTMTTRGLSSPSEMEDLIEEDDKDGVEEMYDTGPRRNGTSYIENGELQIEYDELESGEQEALCQMAQEEAISESDETEGEGTDQGL</sequence>
<feature type="compositionally biased region" description="Acidic residues" evidence="1">
    <location>
        <begin position="737"/>
        <end position="753"/>
    </location>
</feature>
<dbReference type="GeneID" id="18810127"/>
<evidence type="ECO:0000256" key="1">
    <source>
        <dbReference type="SAM" id="MobiDB-lite"/>
    </source>
</evidence>
<dbReference type="InterPro" id="IPR046496">
    <property type="entry name" value="DUF6589"/>
</dbReference>
<feature type="region of interest" description="Disordered" evidence="1">
    <location>
        <begin position="723"/>
        <end position="753"/>
    </location>
</feature>
<evidence type="ECO:0000313" key="3">
    <source>
        <dbReference type="EMBL" id="EGO28184.1"/>
    </source>
</evidence>
<dbReference type="Proteomes" id="UP000008064">
    <property type="component" value="Unassembled WGS sequence"/>
</dbReference>
<evidence type="ECO:0000259" key="2">
    <source>
        <dbReference type="Pfam" id="PF20231"/>
    </source>
</evidence>
<dbReference type="Pfam" id="PF20231">
    <property type="entry name" value="DUF6589"/>
    <property type="match status" value="1"/>
</dbReference>
<dbReference type="RefSeq" id="XP_007314383.1">
    <property type="nucleotide sequence ID" value="XM_007314321.1"/>
</dbReference>
<protein>
    <recommendedName>
        <fullName evidence="2">DUF6589 domain-containing protein</fullName>
    </recommendedName>
</protein>
<dbReference type="AlphaFoldDB" id="F8NLK3"/>
<name>F8NLK3_SERL9</name>
<dbReference type="OrthoDB" id="3256296at2759"/>